<name>A0A4U5M272_STECR</name>
<evidence type="ECO:0000313" key="2">
    <source>
        <dbReference type="Proteomes" id="UP000298663"/>
    </source>
</evidence>
<accession>A0A4U5M272</accession>
<reference evidence="1 2" key="2">
    <citation type="journal article" date="2019" name="G3 (Bethesda)">
        <title>Hybrid Assembly of the Genome of the Entomopathogenic Nematode Steinernema carpocapsae Identifies the X-Chromosome.</title>
        <authorList>
            <person name="Serra L."/>
            <person name="Macchietto M."/>
            <person name="Macias-Munoz A."/>
            <person name="McGill C.J."/>
            <person name="Rodriguez I.M."/>
            <person name="Rodriguez B."/>
            <person name="Murad R."/>
            <person name="Mortazavi A."/>
        </authorList>
    </citation>
    <scope>NUCLEOTIDE SEQUENCE [LARGE SCALE GENOMIC DNA]</scope>
    <source>
        <strain evidence="1 2">ALL</strain>
    </source>
</reference>
<organism evidence="1 2">
    <name type="scientific">Steinernema carpocapsae</name>
    <name type="common">Entomopathogenic nematode</name>
    <dbReference type="NCBI Taxonomy" id="34508"/>
    <lineage>
        <taxon>Eukaryota</taxon>
        <taxon>Metazoa</taxon>
        <taxon>Ecdysozoa</taxon>
        <taxon>Nematoda</taxon>
        <taxon>Chromadorea</taxon>
        <taxon>Rhabditida</taxon>
        <taxon>Tylenchina</taxon>
        <taxon>Panagrolaimomorpha</taxon>
        <taxon>Strongyloidoidea</taxon>
        <taxon>Steinernematidae</taxon>
        <taxon>Steinernema</taxon>
    </lineage>
</organism>
<dbReference type="AlphaFoldDB" id="A0A4U5M272"/>
<evidence type="ECO:0000313" key="1">
    <source>
        <dbReference type="EMBL" id="TKR62790.1"/>
    </source>
</evidence>
<dbReference type="Proteomes" id="UP000298663">
    <property type="component" value="Unassembled WGS sequence"/>
</dbReference>
<comment type="caution">
    <text evidence="1">The sequence shown here is derived from an EMBL/GenBank/DDBJ whole genome shotgun (WGS) entry which is preliminary data.</text>
</comment>
<reference evidence="1 2" key="1">
    <citation type="journal article" date="2015" name="Genome Biol.">
        <title>Comparative genomics of Steinernema reveals deeply conserved gene regulatory networks.</title>
        <authorList>
            <person name="Dillman A.R."/>
            <person name="Macchietto M."/>
            <person name="Porter C.F."/>
            <person name="Rogers A."/>
            <person name="Williams B."/>
            <person name="Antoshechkin I."/>
            <person name="Lee M.M."/>
            <person name="Goodwin Z."/>
            <person name="Lu X."/>
            <person name="Lewis E.E."/>
            <person name="Goodrich-Blair H."/>
            <person name="Stock S.P."/>
            <person name="Adams B.J."/>
            <person name="Sternberg P.W."/>
            <person name="Mortazavi A."/>
        </authorList>
    </citation>
    <scope>NUCLEOTIDE SEQUENCE [LARGE SCALE GENOMIC DNA]</scope>
    <source>
        <strain evidence="1 2">ALL</strain>
    </source>
</reference>
<keyword evidence="2" id="KW-1185">Reference proteome</keyword>
<protein>
    <submittedName>
        <fullName evidence="1">Uncharacterized protein</fullName>
    </submittedName>
</protein>
<sequence>MAFLECLPKTAAEIAVFPGGAFVWNSDGSQFALTRKENLNGVNIKHIIIDDLCTLDPDDSNLHHALQGWYEFLFINDACISEYDSNNAFLPLSRLKRSKSFLSETIQCGIQLTKFIKHYLGQDHQKRVEVDARCRFKDSILNEAVKAFKKDRLKFAAFHGEKLTIQNLEDLLDWNQDDFKHNYYRFVTRHKIEQNTLRDCLLRRNAVEVELDDDDDDADDYEHEYEITKDDFYITVRLGSNKIELAYER</sequence>
<dbReference type="EMBL" id="AZBU02000010">
    <property type="protein sequence ID" value="TKR62790.1"/>
    <property type="molecule type" value="Genomic_DNA"/>
</dbReference>
<proteinExistence type="predicted"/>
<gene>
    <name evidence="1" type="ORF">L596_026707</name>
</gene>